<evidence type="ECO:0000313" key="3">
    <source>
        <dbReference type="EMBL" id="AWP09442.1"/>
    </source>
</evidence>
<dbReference type="GO" id="GO:0046933">
    <property type="term" value="F:proton-transporting ATP synthase activity, rotational mechanism"/>
    <property type="evidence" value="ECO:0007669"/>
    <property type="project" value="InterPro"/>
</dbReference>
<reference evidence="3 4" key="1">
    <citation type="submission" date="2017-12" db="EMBL/GenBank/DDBJ databases">
        <title>Integrating genomic resources of turbot (Scophthalmus maximus) in depth evaluation of genetic and physical mapping variation across individuals.</title>
        <authorList>
            <person name="Martinez P."/>
        </authorList>
    </citation>
    <scope>NUCLEOTIDE SEQUENCE [LARGE SCALE GENOMIC DNA]</scope>
</reference>
<evidence type="ECO:0000313" key="4">
    <source>
        <dbReference type="Proteomes" id="UP000246464"/>
    </source>
</evidence>
<keyword evidence="2" id="KW-0139">CF(1)</keyword>
<gene>
    <name evidence="3" type="ORF">SMAX5B_003273</name>
</gene>
<evidence type="ECO:0000256" key="2">
    <source>
        <dbReference type="ARBA" id="ARBA00023196"/>
    </source>
</evidence>
<dbReference type="AlphaFoldDB" id="A0A2U9C329"/>
<dbReference type="Proteomes" id="UP000246464">
    <property type="component" value="Chromosome 11"/>
</dbReference>
<dbReference type="Gene3D" id="1.10.1620.20">
    <property type="entry name" value="ATP synthase, F1 complex, epsilon subunit superfamily, mitochondrial"/>
    <property type="match status" value="1"/>
</dbReference>
<sequence>MTNDVITLVPDLSLKPQQRQDGRILETGRPKHAANMCVCVCVCPLCSYIRFSAICASAVRAALKPQFRAEALKAAEANVKVAKPKAAA</sequence>
<dbReference type="STRING" id="52904.ENSSMAP00000024568"/>
<accession>A0A2U9C329</accession>
<dbReference type="SUPFAM" id="SSF48690">
    <property type="entry name" value="Epsilon subunit of mitochondrial F1F0-ATP synthase"/>
    <property type="match status" value="1"/>
</dbReference>
<protein>
    <submittedName>
        <fullName evidence="3">Putative ATP synthase subunit epsilon mitochondrial</fullName>
    </submittedName>
</protein>
<keyword evidence="4" id="KW-1185">Reference proteome</keyword>
<evidence type="ECO:0000256" key="1">
    <source>
        <dbReference type="ARBA" id="ARBA00009502"/>
    </source>
</evidence>
<dbReference type="GO" id="GO:0005743">
    <property type="term" value="C:mitochondrial inner membrane"/>
    <property type="evidence" value="ECO:0007669"/>
    <property type="project" value="InterPro"/>
</dbReference>
<name>A0A2U9C329_SCOMX</name>
<dbReference type="Pfam" id="PF04627">
    <property type="entry name" value="ATP-synt_Eps"/>
    <property type="match status" value="1"/>
</dbReference>
<dbReference type="CDD" id="cd12153">
    <property type="entry name" value="F1-ATPase_epsilon"/>
    <property type="match status" value="1"/>
</dbReference>
<dbReference type="EMBL" id="CP026253">
    <property type="protein sequence ID" value="AWP09442.1"/>
    <property type="molecule type" value="Genomic_DNA"/>
</dbReference>
<comment type="similarity">
    <text evidence="1">Belongs to the eukaryotic ATPase epsilon family.</text>
</comment>
<keyword evidence="2" id="KW-0066">ATP synthesis</keyword>
<dbReference type="InterPro" id="IPR036742">
    <property type="entry name" value="ATP_synth_F1_esu_sf_mt"/>
</dbReference>
<organism evidence="3 4">
    <name type="scientific">Scophthalmus maximus</name>
    <name type="common">Turbot</name>
    <name type="synonym">Psetta maxima</name>
    <dbReference type="NCBI Taxonomy" id="52904"/>
    <lineage>
        <taxon>Eukaryota</taxon>
        <taxon>Metazoa</taxon>
        <taxon>Chordata</taxon>
        <taxon>Craniata</taxon>
        <taxon>Vertebrata</taxon>
        <taxon>Euteleostomi</taxon>
        <taxon>Actinopterygii</taxon>
        <taxon>Neopterygii</taxon>
        <taxon>Teleostei</taxon>
        <taxon>Neoteleostei</taxon>
        <taxon>Acanthomorphata</taxon>
        <taxon>Carangaria</taxon>
        <taxon>Pleuronectiformes</taxon>
        <taxon>Pleuronectoidei</taxon>
        <taxon>Scophthalmidae</taxon>
        <taxon>Scophthalmus</taxon>
    </lineage>
</organism>
<proteinExistence type="inferred from homology"/>
<dbReference type="InterPro" id="IPR006721">
    <property type="entry name" value="ATP_synth_F1_esu_mt"/>
</dbReference>
<dbReference type="GO" id="GO:0045259">
    <property type="term" value="C:proton-transporting ATP synthase complex"/>
    <property type="evidence" value="ECO:0007669"/>
    <property type="project" value="UniProtKB-KW"/>
</dbReference>